<reference evidence="1 2" key="1">
    <citation type="journal article" date="2016" name="Environ. Microbiol.">
        <title>Genomic resolution of a cold subsurface aquifer community provides metabolic insights for novel microbes adapted to high CO concentrations.</title>
        <authorList>
            <person name="Probst A.J."/>
            <person name="Castelle C.J."/>
            <person name="Singh A."/>
            <person name="Brown C.T."/>
            <person name="Anantharaman K."/>
            <person name="Sharon I."/>
            <person name="Hug L.A."/>
            <person name="Burstein D."/>
            <person name="Emerson J.B."/>
            <person name="Thomas B.C."/>
            <person name="Banfield J.F."/>
        </authorList>
    </citation>
    <scope>NUCLEOTIDE SEQUENCE [LARGE SCALE GENOMIC DNA]</scope>
    <source>
        <strain evidence="1">CG2_30_54_11</strain>
    </source>
</reference>
<dbReference type="InterPro" id="IPR032347">
    <property type="entry name" value="DUF4864"/>
</dbReference>
<dbReference type="AlphaFoldDB" id="A0A1J5IN02"/>
<proteinExistence type="predicted"/>
<sequence>MKFLKKIGKFLLGLAVVAAVIVAAVFYFTGDAVKVVQNQLKALRNSDVTAAYTYTSKDFRAATTEKQFETFVKANPILTTNKSASFPSREIFAGLNTTSTLDGELKAQDDSTTAITYQMIKEDGSWMILSMEVAQADTVTTDTPASSDLTETFSETGFAYTLKYPESWIPAIPQAGQALFSPSDEISAPTVNIRTYAYDDAGTLFTDLRDYISSSASYGEVKFTGEKTYTHTAKNGTQLKGKEVTITYDYDSIPMTERMIVIPGVVSGESYAWEYFASTQEYAGGKSAADAMLESWSI</sequence>
<dbReference type="Proteomes" id="UP000183245">
    <property type="component" value="Unassembled WGS sequence"/>
</dbReference>
<dbReference type="Pfam" id="PF16156">
    <property type="entry name" value="DUF4864"/>
    <property type="match status" value="1"/>
</dbReference>
<comment type="caution">
    <text evidence="1">The sequence shown here is derived from an EMBL/GenBank/DDBJ whole genome shotgun (WGS) entry which is preliminary data.</text>
</comment>
<evidence type="ECO:0008006" key="3">
    <source>
        <dbReference type="Google" id="ProtNLM"/>
    </source>
</evidence>
<name>A0A1J5IN02_9BACT</name>
<gene>
    <name evidence="1" type="ORF">AUK40_02015</name>
</gene>
<organism evidence="1 2">
    <name type="scientific">Candidatus Wirthbacteria bacterium CG2_30_54_11</name>
    <dbReference type="NCBI Taxonomy" id="1817892"/>
    <lineage>
        <taxon>Bacteria</taxon>
        <taxon>Candidatus Wirthbacteria</taxon>
    </lineage>
</organism>
<dbReference type="EMBL" id="MNZT01000038">
    <property type="protein sequence ID" value="OIP98091.1"/>
    <property type="molecule type" value="Genomic_DNA"/>
</dbReference>
<evidence type="ECO:0000313" key="2">
    <source>
        <dbReference type="Proteomes" id="UP000183245"/>
    </source>
</evidence>
<protein>
    <recommendedName>
        <fullName evidence="3">DUF4878 domain-containing protein</fullName>
    </recommendedName>
</protein>
<accession>A0A1J5IN02</accession>
<evidence type="ECO:0000313" key="1">
    <source>
        <dbReference type="EMBL" id="OIP98091.1"/>
    </source>
</evidence>